<dbReference type="EMBL" id="JBDFQZ010000008">
    <property type="protein sequence ID" value="KAK9697561.1"/>
    <property type="molecule type" value="Genomic_DNA"/>
</dbReference>
<dbReference type="NCBIfam" id="NF009897">
    <property type="entry name" value="PRK13357.1"/>
    <property type="match status" value="1"/>
</dbReference>
<dbReference type="PANTHER" id="PTHR42825:SF29">
    <property type="entry name" value="BRANCHED-CHAIN-AMINO-ACID AMINOTRANSFERASE"/>
    <property type="match status" value="1"/>
</dbReference>
<evidence type="ECO:0000256" key="3">
    <source>
        <dbReference type="ARBA" id="ARBA00022576"/>
    </source>
</evidence>
<proteinExistence type="inferred from homology"/>
<keyword evidence="4 9" id="KW-0808">Transferase</keyword>
<evidence type="ECO:0000256" key="4">
    <source>
        <dbReference type="ARBA" id="ARBA00022679"/>
    </source>
</evidence>
<comment type="caution">
    <text evidence="10">The sequence shown here is derived from an EMBL/GenBank/DDBJ whole genome shotgun (WGS) entry which is preliminary data.</text>
</comment>
<dbReference type="SUPFAM" id="SSF56752">
    <property type="entry name" value="D-aminoacid aminotransferase-like PLP-dependent enzymes"/>
    <property type="match status" value="1"/>
</dbReference>
<feature type="modified residue" description="N6-(pyridoxal phosphate)lysine" evidence="6">
    <location>
        <position position="205"/>
    </location>
</feature>
<evidence type="ECO:0000256" key="1">
    <source>
        <dbReference type="ARBA" id="ARBA00001933"/>
    </source>
</evidence>
<dbReference type="NCBIfam" id="TIGR01123">
    <property type="entry name" value="ilvE_II"/>
    <property type="match status" value="1"/>
</dbReference>
<name>A0AAW1J4D2_SAPOF</name>
<dbReference type="Gene3D" id="3.30.470.10">
    <property type="match status" value="1"/>
</dbReference>
<evidence type="ECO:0000313" key="10">
    <source>
        <dbReference type="EMBL" id="KAK9697561.1"/>
    </source>
</evidence>
<dbReference type="GO" id="GO:0008652">
    <property type="term" value="P:amino acid biosynthetic process"/>
    <property type="evidence" value="ECO:0007669"/>
    <property type="project" value="UniProtKB-KW"/>
</dbReference>
<protein>
    <recommendedName>
        <fullName evidence="9">Branched-chain-amino-acid aminotransferase</fullName>
        <ecNumber evidence="9">2.6.1.42</ecNumber>
    </recommendedName>
</protein>
<evidence type="ECO:0000256" key="6">
    <source>
        <dbReference type="PIRSR" id="PIRSR006468-1"/>
    </source>
</evidence>
<comment type="catalytic activity">
    <reaction evidence="9">
        <text>L-leucine + 2-oxoglutarate = 4-methyl-2-oxopentanoate + L-glutamate</text>
        <dbReference type="Rhea" id="RHEA:18321"/>
        <dbReference type="ChEBI" id="CHEBI:16810"/>
        <dbReference type="ChEBI" id="CHEBI:17865"/>
        <dbReference type="ChEBI" id="CHEBI:29985"/>
        <dbReference type="ChEBI" id="CHEBI:57427"/>
        <dbReference type="EC" id="2.6.1.42"/>
    </reaction>
</comment>
<dbReference type="InterPro" id="IPR033939">
    <property type="entry name" value="BCAT_family"/>
</dbReference>
<dbReference type="GO" id="GO:0004084">
    <property type="term" value="F:branched-chain-amino-acid transaminase activity"/>
    <property type="evidence" value="ECO:0007669"/>
    <property type="project" value="UniProtKB-EC"/>
</dbReference>
<dbReference type="InterPro" id="IPR043131">
    <property type="entry name" value="BCAT-like_N"/>
</dbReference>
<evidence type="ECO:0000313" key="11">
    <source>
        <dbReference type="Proteomes" id="UP001443914"/>
    </source>
</evidence>
<dbReference type="InterPro" id="IPR036038">
    <property type="entry name" value="Aminotransferase-like"/>
</dbReference>
<dbReference type="Pfam" id="PF01063">
    <property type="entry name" value="Aminotran_4"/>
    <property type="match status" value="1"/>
</dbReference>
<comment type="cofactor">
    <cofactor evidence="1 8">
        <name>pyridoxal 5'-phosphate</name>
        <dbReference type="ChEBI" id="CHEBI:597326"/>
    </cofactor>
</comment>
<dbReference type="Proteomes" id="UP001443914">
    <property type="component" value="Unassembled WGS sequence"/>
</dbReference>
<evidence type="ECO:0000256" key="2">
    <source>
        <dbReference type="ARBA" id="ARBA00009320"/>
    </source>
</evidence>
<organism evidence="10 11">
    <name type="scientific">Saponaria officinalis</name>
    <name type="common">Common soapwort</name>
    <name type="synonym">Lychnis saponaria</name>
    <dbReference type="NCBI Taxonomy" id="3572"/>
    <lineage>
        <taxon>Eukaryota</taxon>
        <taxon>Viridiplantae</taxon>
        <taxon>Streptophyta</taxon>
        <taxon>Embryophyta</taxon>
        <taxon>Tracheophyta</taxon>
        <taxon>Spermatophyta</taxon>
        <taxon>Magnoliopsida</taxon>
        <taxon>eudicotyledons</taxon>
        <taxon>Gunneridae</taxon>
        <taxon>Pentapetalae</taxon>
        <taxon>Caryophyllales</taxon>
        <taxon>Caryophyllaceae</taxon>
        <taxon>Caryophylleae</taxon>
        <taxon>Saponaria</taxon>
    </lineage>
</organism>
<dbReference type="GO" id="GO:0009082">
    <property type="term" value="P:branched-chain amino acid biosynthetic process"/>
    <property type="evidence" value="ECO:0007669"/>
    <property type="project" value="UniProtKB-KW"/>
</dbReference>
<reference evidence="10" key="1">
    <citation type="submission" date="2024-03" db="EMBL/GenBank/DDBJ databases">
        <title>WGS assembly of Saponaria officinalis var. Norfolk2.</title>
        <authorList>
            <person name="Jenkins J."/>
            <person name="Shu S."/>
            <person name="Grimwood J."/>
            <person name="Barry K."/>
            <person name="Goodstein D."/>
            <person name="Schmutz J."/>
            <person name="Leebens-Mack J."/>
            <person name="Osbourn A."/>
        </authorList>
    </citation>
    <scope>NUCLEOTIDE SEQUENCE [LARGE SCALE GENOMIC DNA]</scope>
    <source>
        <strain evidence="10">JIC</strain>
    </source>
</reference>
<sequence>MAPSLSSSLCSDLRQDVKETNEPVEIDWENLGFGLTTTDYMYMMKCRKDDEFSEGQIVPFGNIELSPASVVLNYGQGLFEGLKAFRREDGKLLLFRPDQNALRLQIGAERMCMPSPSIHQFLDAVKQTVLANKRWIPPPGKGSLYIRPLLIGTGPSLGISPAPEYSFIVYASPVNKYFKEGSAPLSLYIEDEFDRASRGGVGGVKSITNYGQALRPLTRAKSRGFSDVLFLDSATGKFIEEASAANVFIVKDQKIYTAPTKGTILPGVTRKSIIEIARDLGYEVEERMIEVEELLDADEAFCTGTAVVVAPVGSVTYQGKRVDYRVDDNMVYKKLLTTYKGIQNGEIEDKKGWMVEINQNST</sequence>
<dbReference type="PROSITE" id="PS00770">
    <property type="entry name" value="AA_TRANSFER_CLASS_4"/>
    <property type="match status" value="1"/>
</dbReference>
<keyword evidence="9" id="KW-0028">Amino-acid biosynthesis</keyword>
<evidence type="ECO:0000256" key="8">
    <source>
        <dbReference type="RuleBase" id="RU004516"/>
    </source>
</evidence>
<evidence type="ECO:0000256" key="9">
    <source>
        <dbReference type="RuleBase" id="RU004517"/>
    </source>
</evidence>
<dbReference type="InterPro" id="IPR005786">
    <property type="entry name" value="B_amino_transII"/>
</dbReference>
<dbReference type="PANTHER" id="PTHR42825">
    <property type="entry name" value="AMINO ACID AMINOTRANSFERASE"/>
    <property type="match status" value="1"/>
</dbReference>
<dbReference type="PIRSF" id="PIRSF006468">
    <property type="entry name" value="BCAT1"/>
    <property type="match status" value="1"/>
</dbReference>
<dbReference type="InterPro" id="IPR018300">
    <property type="entry name" value="Aminotrans_IV_CS"/>
</dbReference>
<comment type="similarity">
    <text evidence="2 7">Belongs to the class-IV pyridoxal-phosphate-dependent aminotransferase family.</text>
</comment>
<dbReference type="FunFam" id="3.30.470.10:FF:000003">
    <property type="entry name" value="Branched-chain-amino-acid aminotransferase"/>
    <property type="match status" value="1"/>
</dbReference>
<evidence type="ECO:0000256" key="7">
    <source>
        <dbReference type="RuleBase" id="RU004106"/>
    </source>
</evidence>
<dbReference type="CDD" id="cd01557">
    <property type="entry name" value="BCAT_beta_family"/>
    <property type="match status" value="1"/>
</dbReference>
<comment type="catalytic activity">
    <reaction evidence="9">
        <text>L-valine + 2-oxoglutarate = 3-methyl-2-oxobutanoate + L-glutamate</text>
        <dbReference type="Rhea" id="RHEA:24813"/>
        <dbReference type="ChEBI" id="CHEBI:11851"/>
        <dbReference type="ChEBI" id="CHEBI:16810"/>
        <dbReference type="ChEBI" id="CHEBI:29985"/>
        <dbReference type="ChEBI" id="CHEBI:57762"/>
        <dbReference type="EC" id="2.6.1.42"/>
    </reaction>
</comment>
<gene>
    <name evidence="10" type="ORF">RND81_08G045300</name>
</gene>
<dbReference type="InterPro" id="IPR001544">
    <property type="entry name" value="Aminotrans_IV"/>
</dbReference>
<keyword evidence="3 9" id="KW-0032">Aminotransferase</keyword>
<dbReference type="EC" id="2.6.1.42" evidence="9"/>
<dbReference type="AlphaFoldDB" id="A0AAW1J4D2"/>
<accession>A0AAW1J4D2</accession>
<comment type="catalytic activity">
    <reaction evidence="9">
        <text>L-isoleucine + 2-oxoglutarate = (S)-3-methyl-2-oxopentanoate + L-glutamate</text>
        <dbReference type="Rhea" id="RHEA:24801"/>
        <dbReference type="ChEBI" id="CHEBI:16810"/>
        <dbReference type="ChEBI" id="CHEBI:29985"/>
        <dbReference type="ChEBI" id="CHEBI:35146"/>
        <dbReference type="ChEBI" id="CHEBI:58045"/>
        <dbReference type="EC" id="2.6.1.42"/>
    </reaction>
</comment>
<dbReference type="InterPro" id="IPR043132">
    <property type="entry name" value="BCAT-like_C"/>
</dbReference>
<keyword evidence="9" id="KW-0100">Branched-chain amino acid biosynthesis</keyword>
<keyword evidence="5 8" id="KW-0663">Pyridoxal phosphate</keyword>
<evidence type="ECO:0000256" key="5">
    <source>
        <dbReference type="ARBA" id="ARBA00022898"/>
    </source>
</evidence>
<keyword evidence="11" id="KW-1185">Reference proteome</keyword>
<dbReference type="Gene3D" id="3.20.10.10">
    <property type="entry name" value="D-amino Acid Aminotransferase, subunit A, domain 2"/>
    <property type="match status" value="1"/>
</dbReference>